<evidence type="ECO:0000313" key="8">
    <source>
        <dbReference type="EMBL" id="HIR67703.1"/>
    </source>
</evidence>
<dbReference type="Pfam" id="PF01554">
    <property type="entry name" value="MatE"/>
    <property type="match status" value="2"/>
</dbReference>
<evidence type="ECO:0000256" key="6">
    <source>
        <dbReference type="ARBA" id="ARBA00023136"/>
    </source>
</evidence>
<dbReference type="GO" id="GO:0005886">
    <property type="term" value="C:plasma membrane"/>
    <property type="evidence" value="ECO:0007669"/>
    <property type="project" value="UniProtKB-SubCell"/>
</dbReference>
<feature type="transmembrane region" description="Helical" evidence="7">
    <location>
        <begin position="429"/>
        <end position="449"/>
    </location>
</feature>
<dbReference type="CDD" id="cd13138">
    <property type="entry name" value="MATE_yoeA_like"/>
    <property type="match status" value="1"/>
</dbReference>
<feature type="transmembrane region" description="Helical" evidence="7">
    <location>
        <begin position="23"/>
        <end position="48"/>
    </location>
</feature>
<feature type="transmembrane region" description="Helical" evidence="7">
    <location>
        <begin position="103"/>
        <end position="125"/>
    </location>
</feature>
<evidence type="ECO:0000256" key="7">
    <source>
        <dbReference type="SAM" id="Phobius"/>
    </source>
</evidence>
<feature type="transmembrane region" description="Helical" evidence="7">
    <location>
        <begin position="205"/>
        <end position="224"/>
    </location>
</feature>
<keyword evidence="2" id="KW-0813">Transport</keyword>
<comment type="subcellular location">
    <subcellularLocation>
        <location evidence="1">Cell membrane</location>
        <topology evidence="1">Multi-pass membrane protein</topology>
    </subcellularLocation>
</comment>
<feature type="transmembrane region" description="Helical" evidence="7">
    <location>
        <begin position="145"/>
        <end position="169"/>
    </location>
</feature>
<feature type="transmembrane region" description="Helical" evidence="7">
    <location>
        <begin position="398"/>
        <end position="417"/>
    </location>
</feature>
<keyword evidence="6 7" id="KW-0472">Membrane</keyword>
<dbReference type="PIRSF" id="PIRSF006603">
    <property type="entry name" value="DinF"/>
    <property type="match status" value="1"/>
</dbReference>
<evidence type="ECO:0000256" key="3">
    <source>
        <dbReference type="ARBA" id="ARBA00022475"/>
    </source>
</evidence>
<keyword evidence="5 7" id="KW-1133">Transmembrane helix</keyword>
<organism evidence="8 9">
    <name type="scientific">Candidatus Coproplasma avicola</name>
    <dbReference type="NCBI Taxonomy" id="2840744"/>
    <lineage>
        <taxon>Bacteria</taxon>
        <taxon>Bacillati</taxon>
        <taxon>Bacillota</taxon>
        <taxon>Clostridia</taxon>
        <taxon>Eubacteriales</taxon>
        <taxon>Candidatus Coproplasma</taxon>
    </lineage>
</organism>
<sequence>MEEKLVKKSGTTDLTHGNVWKVLLLYCLPIFGSAMVQQLYSLVDLLVVGNFAANSNLAVNAVGNATTIVNILLAFALGANAGCSVIVAQYFGAKNHLKVKETVNTSIVTFSVLCAVTMVLGFGLGNVSMDLLSVDSSYRADCLTYLYVYAGSMPFVFLYNTGCGICSALGDSKTPFIFLVMSSLLNVVLDLLFVCVFHWDVAGAAWATFISQAISAALTAYVLARKLKKLPCEQKPRMFVKDISRSLMIASVPVILQNAFVSVGNFFVGKRINDIGIDATTGFTAAFKLVSMANMGVSQMTSGLANFCSQNKAVGEYKRIVKGHLVVLVYCLITNAIFMAAFISAPEFFTRLFVDSSKLTPDALAYSCNFIVIVTSFLPVVCVKIVCDGAVRGCGGNLGFTISTFTDLILRVAFVYILTGPMGFSGVSWAWAIGWSVSMFIAAGFYFAIPCLRPIFFKNHKPKQPKPDLK</sequence>
<evidence type="ECO:0000256" key="1">
    <source>
        <dbReference type="ARBA" id="ARBA00004651"/>
    </source>
</evidence>
<dbReference type="AlphaFoldDB" id="A0A9D1J9N8"/>
<reference evidence="8" key="1">
    <citation type="submission" date="2020-10" db="EMBL/GenBank/DDBJ databases">
        <authorList>
            <person name="Gilroy R."/>
        </authorList>
    </citation>
    <scope>NUCLEOTIDE SEQUENCE</scope>
    <source>
        <strain evidence="8">ChiW16-3235</strain>
    </source>
</reference>
<dbReference type="GO" id="GO:0015297">
    <property type="term" value="F:antiporter activity"/>
    <property type="evidence" value="ECO:0007669"/>
    <property type="project" value="InterPro"/>
</dbReference>
<dbReference type="PANTHER" id="PTHR43549:SF3">
    <property type="entry name" value="MULTIDRUG RESISTANCE PROTEIN YPNP-RELATED"/>
    <property type="match status" value="1"/>
</dbReference>
<evidence type="ECO:0000256" key="5">
    <source>
        <dbReference type="ARBA" id="ARBA00022989"/>
    </source>
</evidence>
<evidence type="ECO:0000313" key="9">
    <source>
        <dbReference type="Proteomes" id="UP000823913"/>
    </source>
</evidence>
<feature type="transmembrane region" description="Helical" evidence="7">
    <location>
        <begin position="245"/>
        <end position="269"/>
    </location>
</feature>
<feature type="transmembrane region" description="Helical" evidence="7">
    <location>
        <begin position="176"/>
        <end position="199"/>
    </location>
</feature>
<evidence type="ECO:0000256" key="2">
    <source>
        <dbReference type="ARBA" id="ARBA00022448"/>
    </source>
</evidence>
<feature type="transmembrane region" description="Helical" evidence="7">
    <location>
        <begin position="363"/>
        <end position="386"/>
    </location>
</feature>
<feature type="transmembrane region" description="Helical" evidence="7">
    <location>
        <begin position="68"/>
        <end position="91"/>
    </location>
</feature>
<feature type="transmembrane region" description="Helical" evidence="7">
    <location>
        <begin position="320"/>
        <end position="343"/>
    </location>
</feature>
<accession>A0A9D1J9N8</accession>
<protein>
    <submittedName>
        <fullName evidence="8">MATE family efflux transporter</fullName>
    </submittedName>
</protein>
<evidence type="ECO:0000256" key="4">
    <source>
        <dbReference type="ARBA" id="ARBA00022692"/>
    </source>
</evidence>
<dbReference type="EMBL" id="DVHK01000133">
    <property type="protein sequence ID" value="HIR67703.1"/>
    <property type="molecule type" value="Genomic_DNA"/>
</dbReference>
<dbReference type="GO" id="GO:0042910">
    <property type="term" value="F:xenobiotic transmembrane transporter activity"/>
    <property type="evidence" value="ECO:0007669"/>
    <property type="project" value="InterPro"/>
</dbReference>
<dbReference type="InterPro" id="IPR052031">
    <property type="entry name" value="Membrane_Transporter-Flippase"/>
</dbReference>
<dbReference type="Proteomes" id="UP000823913">
    <property type="component" value="Unassembled WGS sequence"/>
</dbReference>
<keyword evidence="3" id="KW-1003">Cell membrane</keyword>
<proteinExistence type="predicted"/>
<gene>
    <name evidence="8" type="ORF">IAB94_06630</name>
</gene>
<reference evidence="8" key="2">
    <citation type="journal article" date="2021" name="PeerJ">
        <title>Extensive microbial diversity within the chicken gut microbiome revealed by metagenomics and culture.</title>
        <authorList>
            <person name="Gilroy R."/>
            <person name="Ravi A."/>
            <person name="Getino M."/>
            <person name="Pursley I."/>
            <person name="Horton D.L."/>
            <person name="Alikhan N.F."/>
            <person name="Baker D."/>
            <person name="Gharbi K."/>
            <person name="Hall N."/>
            <person name="Watson M."/>
            <person name="Adriaenssens E.M."/>
            <person name="Foster-Nyarko E."/>
            <person name="Jarju S."/>
            <person name="Secka A."/>
            <person name="Antonio M."/>
            <person name="Oren A."/>
            <person name="Chaudhuri R.R."/>
            <person name="La Ragione R."/>
            <person name="Hildebrand F."/>
            <person name="Pallen M.J."/>
        </authorList>
    </citation>
    <scope>NUCLEOTIDE SEQUENCE</scope>
    <source>
        <strain evidence="8">ChiW16-3235</strain>
    </source>
</reference>
<dbReference type="InterPro" id="IPR002528">
    <property type="entry name" value="MATE_fam"/>
</dbReference>
<keyword evidence="4 7" id="KW-0812">Transmembrane</keyword>
<dbReference type="InterPro" id="IPR048279">
    <property type="entry name" value="MdtK-like"/>
</dbReference>
<comment type="caution">
    <text evidence="8">The sequence shown here is derived from an EMBL/GenBank/DDBJ whole genome shotgun (WGS) entry which is preliminary data.</text>
</comment>
<feature type="transmembrane region" description="Helical" evidence="7">
    <location>
        <begin position="289"/>
        <end position="308"/>
    </location>
</feature>
<name>A0A9D1J9N8_9FIRM</name>
<dbReference type="PANTHER" id="PTHR43549">
    <property type="entry name" value="MULTIDRUG RESISTANCE PROTEIN YPNP-RELATED"/>
    <property type="match status" value="1"/>
</dbReference>